<dbReference type="PANTHER" id="PTHR43174:SF1">
    <property type="entry name" value="UDP-N-ACETYLGLUCOSAMINE 2-EPIMERASE"/>
    <property type="match status" value="1"/>
</dbReference>
<evidence type="ECO:0000259" key="1">
    <source>
        <dbReference type="Pfam" id="PF02350"/>
    </source>
</evidence>
<protein>
    <recommendedName>
        <fullName evidence="1">UDP-N-acetylglucosamine 2-epimerase domain-containing protein</fullName>
    </recommendedName>
</protein>
<dbReference type="PANTHER" id="PTHR43174">
    <property type="entry name" value="UDP-N-ACETYLGLUCOSAMINE 2-EPIMERASE"/>
    <property type="match status" value="1"/>
</dbReference>
<evidence type="ECO:0000313" key="2">
    <source>
        <dbReference type="EMBL" id="SVB32685.1"/>
    </source>
</evidence>
<dbReference type="Pfam" id="PF02350">
    <property type="entry name" value="Epimerase_2"/>
    <property type="match status" value="1"/>
</dbReference>
<dbReference type="InterPro" id="IPR029767">
    <property type="entry name" value="WecB-like"/>
</dbReference>
<gene>
    <name evidence="2" type="ORF">METZ01_LOCUS185539</name>
</gene>
<feature type="domain" description="UDP-N-acetylglucosamine 2-epimerase" evidence="1">
    <location>
        <begin position="25"/>
        <end position="353"/>
    </location>
</feature>
<reference evidence="2" key="1">
    <citation type="submission" date="2018-05" db="EMBL/GenBank/DDBJ databases">
        <authorList>
            <person name="Lanie J.A."/>
            <person name="Ng W.-L."/>
            <person name="Kazmierczak K.M."/>
            <person name="Andrzejewski T.M."/>
            <person name="Davidsen T.M."/>
            <person name="Wayne K.J."/>
            <person name="Tettelin H."/>
            <person name="Glass J.I."/>
            <person name="Rusch D."/>
            <person name="Podicherti R."/>
            <person name="Tsui H.-C.T."/>
            <person name="Winkler M.E."/>
        </authorList>
    </citation>
    <scope>NUCLEOTIDE SEQUENCE</scope>
</reference>
<sequence length="362" mass="41139">MKLMSIFGTRPEIIRLSKIFPLLDSNFDHVMVNTYQNYTTELNKIFFKELGIRSPDYNLGITTKNYGEEISDIIKKSEKVLLKEKPDMVLILGDTNSGLAAIPASHHGIKIAHLEAGMRSYDYRMPEEKNRIIIDHLSSILLPYTQYSRENLIREGIHPSKIFVVGNPIIEVINSHIKKIDSSKILDKLKIKPNEYFLVTAHRSENVDDHNGLTQILDGLKKIHLKFKKKIIYPIHPRTLSKLNGKKLPKGIITVKPLGFIDFCKLEKNALCVITDSGTVPEECLYFRKPSVSIRESTERPEYIEAGASILSGLKPEDILESTNLIMSHHSDWEWNISLGDGKTASKVVNILRGKSRKILEV</sequence>
<name>A0A382D2Z9_9ZZZZ</name>
<dbReference type="CDD" id="cd03786">
    <property type="entry name" value="GTB_UDP-GlcNAc_2-Epimerase"/>
    <property type="match status" value="1"/>
</dbReference>
<dbReference type="SUPFAM" id="SSF53756">
    <property type="entry name" value="UDP-Glycosyltransferase/glycogen phosphorylase"/>
    <property type="match status" value="1"/>
</dbReference>
<dbReference type="NCBIfam" id="TIGR00236">
    <property type="entry name" value="wecB"/>
    <property type="match status" value="1"/>
</dbReference>
<dbReference type="EMBL" id="UINC01037343">
    <property type="protein sequence ID" value="SVB32685.1"/>
    <property type="molecule type" value="Genomic_DNA"/>
</dbReference>
<dbReference type="Gene3D" id="3.40.50.2000">
    <property type="entry name" value="Glycogen Phosphorylase B"/>
    <property type="match status" value="2"/>
</dbReference>
<accession>A0A382D2Z9</accession>
<organism evidence="2">
    <name type="scientific">marine metagenome</name>
    <dbReference type="NCBI Taxonomy" id="408172"/>
    <lineage>
        <taxon>unclassified sequences</taxon>
        <taxon>metagenomes</taxon>
        <taxon>ecological metagenomes</taxon>
    </lineage>
</organism>
<proteinExistence type="predicted"/>
<dbReference type="InterPro" id="IPR003331">
    <property type="entry name" value="UDP_GlcNAc_Epimerase_2_dom"/>
</dbReference>
<dbReference type="AlphaFoldDB" id="A0A382D2Z9"/>